<dbReference type="Proteomes" id="UP000095009">
    <property type="component" value="Unassembled WGS sequence"/>
</dbReference>
<dbReference type="AlphaFoldDB" id="A0A1E3PLI7"/>
<dbReference type="GO" id="GO:0072542">
    <property type="term" value="F:protein phosphatase activator activity"/>
    <property type="evidence" value="ECO:0007669"/>
    <property type="project" value="TreeGrafter"/>
</dbReference>
<sequence length="485" mass="55144">MINIPTSSWRVKVYELSNDEWIDKGTGYCTGISDLVPMITVRNEDNDKDILLQSTIFGDTQYQKQQETLIVWSEPASTDMALSFQESEGCSVLCDFLINIQRKYVPGISLVALHASLDGTSDTTELIAGPLNLPTDQPSLANLPQLLESINQCSQSHYGRDKLINYLIQADYVTKVMALFETAEDLESINDLHLLCKISKSLFLLNDNNIIETFLTEENIMPFFGSLEYDPGFAPNFKANHREYLDKHSEFKQVIPIKSKIIVNKIKETFRLLFLKDVVFAKILDDASFALLSSLIYYNQTDIISWIHDNDEFSETLFNLYKPTIKKTSKDTFVEVSLDQQREGIKFIFQCLLISKNLQLSQRTSLYNKFIRNGLFTAIIFALQDRKREIRGLGTELIVSIIDHDTFLVRGYKDTNMVGNIMGEELIDDNETIVEQNGNQNDDSPMTAPVTGLLITKILIKLLLNETNSSMKSQVFEALKVLLDT</sequence>
<dbReference type="GO" id="GO:0005654">
    <property type="term" value="C:nucleoplasm"/>
    <property type="evidence" value="ECO:0007669"/>
    <property type="project" value="TreeGrafter"/>
</dbReference>
<proteinExistence type="predicted"/>
<feature type="domain" description="Serine/threonine-protein phosphatase 4 regulatory subunit 3-like central" evidence="3">
    <location>
        <begin position="146"/>
        <end position="485"/>
    </location>
</feature>
<evidence type="ECO:0000256" key="2">
    <source>
        <dbReference type="ARBA" id="ARBA00023242"/>
    </source>
</evidence>
<protein>
    <submittedName>
        <fullName evidence="5">DUF625-domain-containing protein</fullName>
    </submittedName>
</protein>
<dbReference type="PANTHER" id="PTHR23318">
    <property type="entry name" value="ATP SYNTHASE GAMMA-RELATED"/>
    <property type="match status" value="1"/>
</dbReference>
<feature type="non-terminal residue" evidence="5">
    <location>
        <position position="485"/>
    </location>
</feature>
<dbReference type="InterPro" id="IPR011993">
    <property type="entry name" value="PH-like_dom_sf"/>
</dbReference>
<evidence type="ECO:0000259" key="4">
    <source>
        <dbReference type="Pfam" id="PF22972"/>
    </source>
</evidence>
<dbReference type="Gene3D" id="2.30.29.30">
    <property type="entry name" value="Pleckstrin-homology domain (PH domain)/Phosphotyrosine-binding domain (PTB)"/>
    <property type="match status" value="1"/>
</dbReference>
<dbReference type="OrthoDB" id="4095955at2759"/>
<organism evidence="5 6">
    <name type="scientific">Nadsonia fulvescens var. elongata DSM 6958</name>
    <dbReference type="NCBI Taxonomy" id="857566"/>
    <lineage>
        <taxon>Eukaryota</taxon>
        <taxon>Fungi</taxon>
        <taxon>Dikarya</taxon>
        <taxon>Ascomycota</taxon>
        <taxon>Saccharomycotina</taxon>
        <taxon>Dipodascomycetes</taxon>
        <taxon>Dipodascales</taxon>
        <taxon>Dipodascales incertae sedis</taxon>
        <taxon>Nadsonia</taxon>
    </lineage>
</organism>
<comment type="subcellular location">
    <subcellularLocation>
        <location evidence="1">Nucleus</location>
    </subcellularLocation>
</comment>
<feature type="domain" description="PP4R3 EVH1-like" evidence="4">
    <location>
        <begin position="10"/>
        <end position="104"/>
    </location>
</feature>
<gene>
    <name evidence="5" type="ORF">NADFUDRAFT_24728</name>
</gene>
<dbReference type="InterPro" id="IPR055236">
    <property type="entry name" value="EVH1_PP4R3"/>
</dbReference>
<dbReference type="Pfam" id="PF22972">
    <property type="entry name" value="EVH1_PP4R3"/>
    <property type="match status" value="1"/>
</dbReference>
<dbReference type="Pfam" id="PF04802">
    <property type="entry name" value="PP4R3"/>
    <property type="match status" value="1"/>
</dbReference>
<dbReference type="InterPro" id="IPR006887">
    <property type="entry name" value="P4R3-like_central_dom"/>
</dbReference>
<reference evidence="5 6" key="1">
    <citation type="journal article" date="2016" name="Proc. Natl. Acad. Sci. U.S.A.">
        <title>Comparative genomics of biotechnologically important yeasts.</title>
        <authorList>
            <person name="Riley R."/>
            <person name="Haridas S."/>
            <person name="Wolfe K.H."/>
            <person name="Lopes M.R."/>
            <person name="Hittinger C.T."/>
            <person name="Goeker M."/>
            <person name="Salamov A.A."/>
            <person name="Wisecaver J.H."/>
            <person name="Long T.M."/>
            <person name="Calvey C.H."/>
            <person name="Aerts A.L."/>
            <person name="Barry K.W."/>
            <person name="Choi C."/>
            <person name="Clum A."/>
            <person name="Coughlan A.Y."/>
            <person name="Deshpande S."/>
            <person name="Douglass A.P."/>
            <person name="Hanson S.J."/>
            <person name="Klenk H.-P."/>
            <person name="LaButti K.M."/>
            <person name="Lapidus A."/>
            <person name="Lindquist E.A."/>
            <person name="Lipzen A.M."/>
            <person name="Meier-Kolthoff J.P."/>
            <person name="Ohm R.A."/>
            <person name="Otillar R.P."/>
            <person name="Pangilinan J.L."/>
            <person name="Peng Y."/>
            <person name="Rokas A."/>
            <person name="Rosa C.A."/>
            <person name="Scheuner C."/>
            <person name="Sibirny A.A."/>
            <person name="Slot J.C."/>
            <person name="Stielow J.B."/>
            <person name="Sun H."/>
            <person name="Kurtzman C.P."/>
            <person name="Blackwell M."/>
            <person name="Grigoriev I.V."/>
            <person name="Jeffries T.W."/>
        </authorList>
    </citation>
    <scope>NUCLEOTIDE SEQUENCE [LARGE SCALE GENOMIC DNA]</scope>
    <source>
        <strain evidence="5 6">DSM 6958</strain>
    </source>
</reference>
<evidence type="ECO:0000313" key="5">
    <source>
        <dbReference type="EMBL" id="ODQ65697.1"/>
    </source>
</evidence>
<evidence type="ECO:0000256" key="1">
    <source>
        <dbReference type="ARBA" id="ARBA00004123"/>
    </source>
</evidence>
<keyword evidence="6" id="KW-1185">Reference proteome</keyword>
<dbReference type="GO" id="GO:0006974">
    <property type="term" value="P:DNA damage response"/>
    <property type="evidence" value="ECO:0007669"/>
    <property type="project" value="TreeGrafter"/>
</dbReference>
<dbReference type="SUPFAM" id="SSF50729">
    <property type="entry name" value="PH domain-like"/>
    <property type="match status" value="1"/>
</dbReference>
<dbReference type="EMBL" id="KV454409">
    <property type="protein sequence ID" value="ODQ65697.1"/>
    <property type="molecule type" value="Genomic_DNA"/>
</dbReference>
<name>A0A1E3PLI7_9ASCO</name>
<keyword evidence="2" id="KW-0539">Nucleus</keyword>
<dbReference type="PANTHER" id="PTHR23318:SF0">
    <property type="entry name" value="SERINE_THREONINE-PROTEIN PHOSPHATASE 4 REGULATORY SUBUNIT 3"/>
    <property type="match status" value="1"/>
</dbReference>
<accession>A0A1E3PLI7</accession>
<evidence type="ECO:0000259" key="3">
    <source>
        <dbReference type="Pfam" id="PF04802"/>
    </source>
</evidence>
<dbReference type="STRING" id="857566.A0A1E3PLI7"/>
<dbReference type="InterPro" id="IPR051137">
    <property type="entry name" value="PP4R3-like"/>
</dbReference>
<dbReference type="GO" id="GO:0030289">
    <property type="term" value="C:protein phosphatase 4 complex"/>
    <property type="evidence" value="ECO:0007669"/>
    <property type="project" value="TreeGrafter"/>
</dbReference>
<evidence type="ECO:0000313" key="6">
    <source>
        <dbReference type="Proteomes" id="UP000095009"/>
    </source>
</evidence>